<dbReference type="PhylomeDB" id="A7T653"/>
<comment type="catalytic activity">
    <reaction evidence="1">
        <text>Thiol-dependent hydrolysis of ester, thioester, amide, peptide and isopeptide bonds formed by the C-terminal Gly of ubiquitin (a 76-residue protein attached to proteins as an intracellular targeting signal).</text>
        <dbReference type="EC" id="3.4.19.12"/>
    </reaction>
</comment>
<feature type="compositionally biased region" description="Low complexity" evidence="3">
    <location>
        <begin position="18"/>
        <end position="33"/>
    </location>
</feature>
<dbReference type="PROSITE" id="PS50235">
    <property type="entry name" value="USP_3"/>
    <property type="match status" value="1"/>
</dbReference>
<dbReference type="InterPro" id="IPR050185">
    <property type="entry name" value="Ub_carboxyl-term_hydrolase"/>
</dbReference>
<dbReference type="EMBL" id="DS471420">
    <property type="protein sequence ID" value="EDO28555.1"/>
    <property type="molecule type" value="Genomic_DNA"/>
</dbReference>
<dbReference type="Proteomes" id="UP000001593">
    <property type="component" value="Unassembled WGS sequence"/>
</dbReference>
<feature type="domain" description="USP" evidence="4">
    <location>
        <begin position="60"/>
        <end position="134"/>
    </location>
</feature>
<dbReference type="GO" id="GO:0016579">
    <property type="term" value="P:protein deubiquitination"/>
    <property type="evidence" value="ECO:0007669"/>
    <property type="project" value="InterPro"/>
</dbReference>
<evidence type="ECO:0000313" key="6">
    <source>
        <dbReference type="Proteomes" id="UP000001593"/>
    </source>
</evidence>
<feature type="non-terminal residue" evidence="5">
    <location>
        <position position="1"/>
    </location>
</feature>
<sequence length="134" mass="14890">MHVTTNLQRICQTDVDPSSTSTESSSSSSTTPTKSHKVGCTLEEEDYFELEQGLKPRGLCGLMNIGNTCYMNAALQALSNCPPLTQFFLECNTCISDAKHPGVAINYYNVVRELWSKKRLRNGIKLCKVLQLPE</sequence>
<dbReference type="InterPro" id="IPR001394">
    <property type="entry name" value="Peptidase_C19_UCH"/>
</dbReference>
<dbReference type="PANTHER" id="PTHR21646:SF86">
    <property type="entry name" value="UBIQUITIN CARBOXYL-TERMINAL HYDROLASE"/>
    <property type="match status" value="1"/>
</dbReference>
<dbReference type="EC" id="3.4.19.12" evidence="2"/>
<dbReference type="SUPFAM" id="SSF54001">
    <property type="entry name" value="Cysteine proteinases"/>
    <property type="match status" value="1"/>
</dbReference>
<gene>
    <name evidence="5" type="ORF">NEMVEDRAFT_v1g222863</name>
</gene>
<accession>A7T653</accession>
<dbReference type="STRING" id="45351.A7T653"/>
<evidence type="ECO:0000256" key="3">
    <source>
        <dbReference type="SAM" id="MobiDB-lite"/>
    </source>
</evidence>
<name>A7T653_NEMVE</name>
<protein>
    <recommendedName>
        <fullName evidence="2">ubiquitinyl hydrolase 1</fullName>
        <ecNumber evidence="2">3.4.19.12</ecNumber>
    </recommendedName>
</protein>
<dbReference type="MEROPS" id="C19.025"/>
<dbReference type="Gene3D" id="3.90.70.10">
    <property type="entry name" value="Cysteine proteinases"/>
    <property type="match status" value="1"/>
</dbReference>
<dbReference type="eggNOG" id="KOG1870">
    <property type="taxonomic scope" value="Eukaryota"/>
</dbReference>
<reference evidence="5 6" key="1">
    <citation type="journal article" date="2007" name="Science">
        <title>Sea anemone genome reveals ancestral eumetazoan gene repertoire and genomic organization.</title>
        <authorList>
            <person name="Putnam N.H."/>
            <person name="Srivastava M."/>
            <person name="Hellsten U."/>
            <person name="Dirks B."/>
            <person name="Chapman J."/>
            <person name="Salamov A."/>
            <person name="Terry A."/>
            <person name="Shapiro H."/>
            <person name="Lindquist E."/>
            <person name="Kapitonov V.V."/>
            <person name="Jurka J."/>
            <person name="Genikhovich G."/>
            <person name="Grigoriev I.V."/>
            <person name="Lucas S.M."/>
            <person name="Steele R.E."/>
            <person name="Finnerty J.R."/>
            <person name="Technau U."/>
            <person name="Martindale M.Q."/>
            <person name="Rokhsar D.S."/>
        </authorList>
    </citation>
    <scope>NUCLEOTIDE SEQUENCE [LARGE SCALE GENOMIC DNA]</scope>
    <source>
        <strain evidence="6">CH2 X CH6</strain>
    </source>
</reference>
<dbReference type="InParanoid" id="A7T653"/>
<dbReference type="InterPro" id="IPR018200">
    <property type="entry name" value="USP_CS"/>
</dbReference>
<dbReference type="HOGENOM" id="CLU_1901511_0_0_1"/>
<dbReference type="PROSITE" id="PS00972">
    <property type="entry name" value="USP_1"/>
    <property type="match status" value="1"/>
</dbReference>
<dbReference type="AlphaFoldDB" id="A7T653"/>
<evidence type="ECO:0000259" key="4">
    <source>
        <dbReference type="PROSITE" id="PS50235"/>
    </source>
</evidence>
<dbReference type="GO" id="GO:0004843">
    <property type="term" value="F:cysteine-type deubiquitinase activity"/>
    <property type="evidence" value="ECO:0007669"/>
    <property type="project" value="UniProtKB-EC"/>
</dbReference>
<evidence type="ECO:0000256" key="1">
    <source>
        <dbReference type="ARBA" id="ARBA00000707"/>
    </source>
</evidence>
<dbReference type="PANTHER" id="PTHR21646">
    <property type="entry name" value="UBIQUITIN CARBOXYL-TERMINAL HYDROLASE"/>
    <property type="match status" value="1"/>
</dbReference>
<keyword evidence="6" id="KW-1185">Reference proteome</keyword>
<evidence type="ECO:0000256" key="2">
    <source>
        <dbReference type="ARBA" id="ARBA00012759"/>
    </source>
</evidence>
<organism evidence="5 6">
    <name type="scientific">Nematostella vectensis</name>
    <name type="common">Starlet sea anemone</name>
    <dbReference type="NCBI Taxonomy" id="45351"/>
    <lineage>
        <taxon>Eukaryota</taxon>
        <taxon>Metazoa</taxon>
        <taxon>Cnidaria</taxon>
        <taxon>Anthozoa</taxon>
        <taxon>Hexacorallia</taxon>
        <taxon>Actiniaria</taxon>
        <taxon>Edwardsiidae</taxon>
        <taxon>Nematostella</taxon>
    </lineage>
</organism>
<feature type="region of interest" description="Disordered" evidence="3">
    <location>
        <begin position="13"/>
        <end position="37"/>
    </location>
</feature>
<dbReference type="InterPro" id="IPR028889">
    <property type="entry name" value="USP"/>
</dbReference>
<proteinExistence type="predicted"/>
<dbReference type="InterPro" id="IPR038765">
    <property type="entry name" value="Papain-like_cys_pep_sf"/>
</dbReference>
<evidence type="ECO:0000313" key="5">
    <source>
        <dbReference type="EMBL" id="EDO28555.1"/>
    </source>
</evidence>
<dbReference type="Pfam" id="PF00443">
    <property type="entry name" value="UCH"/>
    <property type="match status" value="1"/>
</dbReference>